<evidence type="ECO:0000313" key="3">
    <source>
        <dbReference type="Proteomes" id="UP000322976"/>
    </source>
</evidence>
<dbReference type="Pfam" id="PF01381">
    <property type="entry name" value="HTH_3"/>
    <property type="match status" value="1"/>
</dbReference>
<protein>
    <submittedName>
        <fullName evidence="2">Helix-turn-helix transcriptional regulator</fullName>
    </submittedName>
</protein>
<dbReference type="SMART" id="SM00530">
    <property type="entry name" value="HTH_XRE"/>
    <property type="match status" value="1"/>
</dbReference>
<accession>A0A5D8QG89</accession>
<comment type="caution">
    <text evidence="2">The sequence shown here is derived from an EMBL/GenBank/DDBJ whole genome shotgun (WGS) entry which is preliminary data.</text>
</comment>
<name>A0A5D8QG89_9THEO</name>
<reference evidence="2 3" key="1">
    <citation type="submission" date="2019-08" db="EMBL/GenBank/DDBJ databases">
        <title>Calorimonas adulescens gen. nov., sp. nov., an anaerobic thermophilic bacterium from Sakhalin hot spring.</title>
        <authorList>
            <person name="Khomyakova M.A."/>
            <person name="Merkel A.Y."/>
            <person name="Novikov A."/>
            <person name="Bonch-Osmolovskaya E.A."/>
            <person name="Slobodkin A.I."/>
        </authorList>
    </citation>
    <scope>NUCLEOTIDE SEQUENCE [LARGE SCALE GENOMIC DNA]</scope>
    <source>
        <strain evidence="2 3">A05MB</strain>
    </source>
</reference>
<dbReference type="InterPro" id="IPR010982">
    <property type="entry name" value="Lambda_DNA-bd_dom_sf"/>
</dbReference>
<dbReference type="EMBL" id="VTPS01000001">
    <property type="protein sequence ID" value="TZE83575.1"/>
    <property type="molecule type" value="Genomic_DNA"/>
</dbReference>
<dbReference type="PROSITE" id="PS50943">
    <property type="entry name" value="HTH_CROC1"/>
    <property type="match status" value="1"/>
</dbReference>
<dbReference type="RefSeq" id="WP_149544194.1">
    <property type="nucleotide sequence ID" value="NZ_VTPS01000001.1"/>
</dbReference>
<sequence>MINFSENLSRIMEARGINQKWLADAANTTEATISRYVNGVHKPNIDIVVDIAKALGVSVDYLLGLTSVSAYKEERNPELRLLTSCYSKASERDRKLIWGILEDYMTAEERGFISHFLPDEKKSKNSGAV</sequence>
<dbReference type="Proteomes" id="UP000322976">
    <property type="component" value="Unassembled WGS sequence"/>
</dbReference>
<dbReference type="Gene3D" id="1.10.260.40">
    <property type="entry name" value="lambda repressor-like DNA-binding domains"/>
    <property type="match status" value="1"/>
</dbReference>
<evidence type="ECO:0000313" key="2">
    <source>
        <dbReference type="EMBL" id="TZE83575.1"/>
    </source>
</evidence>
<feature type="domain" description="HTH cro/C1-type" evidence="1">
    <location>
        <begin position="8"/>
        <end position="62"/>
    </location>
</feature>
<dbReference type="InterPro" id="IPR001387">
    <property type="entry name" value="Cro/C1-type_HTH"/>
</dbReference>
<dbReference type="GO" id="GO:0003677">
    <property type="term" value="F:DNA binding"/>
    <property type="evidence" value="ECO:0007669"/>
    <property type="project" value="InterPro"/>
</dbReference>
<proteinExistence type="predicted"/>
<dbReference type="AlphaFoldDB" id="A0A5D8QG89"/>
<keyword evidence="3" id="KW-1185">Reference proteome</keyword>
<dbReference type="CDD" id="cd00093">
    <property type="entry name" value="HTH_XRE"/>
    <property type="match status" value="1"/>
</dbReference>
<organism evidence="2 3">
    <name type="scientific">Calorimonas adulescens</name>
    <dbReference type="NCBI Taxonomy" id="2606906"/>
    <lineage>
        <taxon>Bacteria</taxon>
        <taxon>Bacillati</taxon>
        <taxon>Bacillota</taxon>
        <taxon>Clostridia</taxon>
        <taxon>Thermoanaerobacterales</taxon>
        <taxon>Thermoanaerobacteraceae</taxon>
        <taxon>Calorimonas</taxon>
    </lineage>
</organism>
<evidence type="ECO:0000259" key="1">
    <source>
        <dbReference type="PROSITE" id="PS50943"/>
    </source>
</evidence>
<dbReference type="SUPFAM" id="SSF47413">
    <property type="entry name" value="lambda repressor-like DNA-binding domains"/>
    <property type="match status" value="1"/>
</dbReference>
<gene>
    <name evidence="2" type="ORF">FWJ32_01475</name>
</gene>